<protein>
    <submittedName>
        <fullName evidence="1">Uncharacterized protein</fullName>
    </submittedName>
</protein>
<gene>
    <name evidence="1" type="ORF">EOD39_7263</name>
</gene>
<evidence type="ECO:0000313" key="2">
    <source>
        <dbReference type="Proteomes" id="UP000289886"/>
    </source>
</evidence>
<dbReference type="EMBL" id="SCEB01215132">
    <property type="protein sequence ID" value="RXM31113.1"/>
    <property type="molecule type" value="Genomic_DNA"/>
</dbReference>
<evidence type="ECO:0000313" key="1">
    <source>
        <dbReference type="EMBL" id="RXM31113.1"/>
    </source>
</evidence>
<organism evidence="1 2">
    <name type="scientific">Acipenser ruthenus</name>
    <name type="common">Sterlet sturgeon</name>
    <dbReference type="NCBI Taxonomy" id="7906"/>
    <lineage>
        <taxon>Eukaryota</taxon>
        <taxon>Metazoa</taxon>
        <taxon>Chordata</taxon>
        <taxon>Craniata</taxon>
        <taxon>Vertebrata</taxon>
        <taxon>Euteleostomi</taxon>
        <taxon>Actinopterygii</taxon>
        <taxon>Chondrostei</taxon>
        <taxon>Acipenseriformes</taxon>
        <taxon>Acipenseridae</taxon>
        <taxon>Acipenser</taxon>
    </lineage>
</organism>
<proteinExistence type="predicted"/>
<keyword evidence="2" id="KW-1185">Reference proteome</keyword>
<reference evidence="1 2" key="1">
    <citation type="submission" date="2019-01" db="EMBL/GenBank/DDBJ databases">
        <title>Draft Genome and Complete Hox-Cluster Characterization of the Sterlet Sturgeon (Acipenser ruthenus).</title>
        <authorList>
            <person name="Wei Q."/>
        </authorList>
    </citation>
    <scope>NUCLEOTIDE SEQUENCE [LARGE SCALE GENOMIC DNA]</scope>
    <source>
        <strain evidence="1">WHYD16114868_AA</strain>
        <tissue evidence="1">Blood</tissue>
    </source>
</reference>
<sequence length="102" mass="11184">MHLHRVLGTGELEHRMYRGTKAPCAPDYACTVVLSTACTNQHCGPRALGATRTEFTECTEHRLHLALYALNVPSTATAMCTEVLDTGTPNTVRAECTKYHAH</sequence>
<dbReference type="Proteomes" id="UP000289886">
    <property type="component" value="Unassembled WGS sequence"/>
</dbReference>
<name>A0A444U7D2_ACIRT</name>
<dbReference type="AlphaFoldDB" id="A0A444U7D2"/>
<accession>A0A444U7D2</accession>
<comment type="caution">
    <text evidence="1">The sequence shown here is derived from an EMBL/GenBank/DDBJ whole genome shotgun (WGS) entry which is preliminary data.</text>
</comment>